<gene>
    <name evidence="5" type="primary">rsbV</name>
    <name evidence="5" type="ORF">CMC5_022450</name>
</gene>
<evidence type="ECO:0000259" key="2">
    <source>
        <dbReference type="PROSITE" id="PS50112"/>
    </source>
</evidence>
<dbReference type="Proteomes" id="UP000067626">
    <property type="component" value="Chromosome"/>
</dbReference>
<accession>A0A0K1EC18</accession>
<reference evidence="5 6" key="1">
    <citation type="submission" date="2015-07" db="EMBL/GenBank/DDBJ databases">
        <title>Genome analysis of myxobacterium Chondromyces crocatus Cm c5 reveals a high potential for natural compound synthesis and the genetic basis for the loss of fruiting body formation.</title>
        <authorList>
            <person name="Zaburannyi N."/>
            <person name="Bunk B."/>
            <person name="Maier J."/>
            <person name="Overmann J."/>
            <person name="Mueller R."/>
        </authorList>
    </citation>
    <scope>NUCLEOTIDE SEQUENCE [LARGE SCALE GENOMIC DNA]</scope>
    <source>
        <strain evidence="5 6">Cm c5</strain>
    </source>
</reference>
<dbReference type="CDD" id="cd07041">
    <property type="entry name" value="STAS_RsbR_RsbS_like"/>
    <property type="match status" value="1"/>
</dbReference>
<dbReference type="NCBIfam" id="TIGR00229">
    <property type="entry name" value="sensory_box"/>
    <property type="match status" value="1"/>
</dbReference>
<evidence type="ECO:0000259" key="3">
    <source>
        <dbReference type="PROSITE" id="PS50113"/>
    </source>
</evidence>
<dbReference type="SUPFAM" id="SSF52091">
    <property type="entry name" value="SpoIIaa-like"/>
    <property type="match status" value="1"/>
</dbReference>
<feature type="domain" description="PAC" evidence="3">
    <location>
        <begin position="185"/>
        <end position="239"/>
    </location>
</feature>
<dbReference type="SMART" id="SM00091">
    <property type="entry name" value="PAS"/>
    <property type="match status" value="2"/>
</dbReference>
<dbReference type="PROSITE" id="PS50112">
    <property type="entry name" value="PAS"/>
    <property type="match status" value="1"/>
</dbReference>
<sequence>MADPSPTDSMNTVFETSPDLLFIASVDGELLSMSRSLRHSLGAERGAPLTLAALAHPDDQETLSDALTKTRNSTAPARFDLRLRNARGPYRSLSCHAARAPQGDTIHGCFWPRTVSGTSSITARLFDAMVDYLPSSVWVLDPEGRFIYNDGRLLGAIGIDRHTLTGKNILDLYGHVEGVTSHVRRSLTGEVVHYFTRFDGGAWETWLLPIRDARGDLSVVLGFNIDITSVHRAEVELRARLAEIEQQQEVIRRLSTPIIEVWDGVLTLPMLGVLDSARTADVLQSVLTHINQRGASFAILDLTGVEVVDTRVAGYLVQLISAIRLLGAEGIVAGIRPTVAQTIVALGADLTQIVTHRNLRAALSHCIAVMRDRGTTT</sequence>
<evidence type="ECO:0000313" key="5">
    <source>
        <dbReference type="EMBL" id="AKT38103.1"/>
    </source>
</evidence>
<dbReference type="Gene3D" id="3.30.450.20">
    <property type="entry name" value="PAS domain"/>
    <property type="match status" value="2"/>
</dbReference>
<dbReference type="Pfam" id="PF08448">
    <property type="entry name" value="PAS_4"/>
    <property type="match status" value="1"/>
</dbReference>
<proteinExistence type="predicted"/>
<dbReference type="PANTHER" id="PTHR33745:SF3">
    <property type="entry name" value="RSBT CO-ANTAGONIST PROTEIN RSBRC"/>
    <property type="match status" value="1"/>
</dbReference>
<dbReference type="RefSeq" id="WP_050430379.1">
    <property type="nucleotide sequence ID" value="NZ_CP012159.1"/>
</dbReference>
<dbReference type="SUPFAM" id="SSF55785">
    <property type="entry name" value="PYP-like sensor domain (PAS domain)"/>
    <property type="match status" value="2"/>
</dbReference>
<dbReference type="Gene3D" id="3.30.750.24">
    <property type="entry name" value="STAS domain"/>
    <property type="match status" value="1"/>
</dbReference>
<name>A0A0K1EC18_CHOCO</name>
<evidence type="ECO:0000256" key="1">
    <source>
        <dbReference type="ARBA" id="ARBA00022553"/>
    </source>
</evidence>
<dbReference type="InterPro" id="IPR051932">
    <property type="entry name" value="Bact_StressResp_Reg"/>
</dbReference>
<organism evidence="5 6">
    <name type="scientific">Chondromyces crocatus</name>
    <dbReference type="NCBI Taxonomy" id="52"/>
    <lineage>
        <taxon>Bacteria</taxon>
        <taxon>Pseudomonadati</taxon>
        <taxon>Myxococcota</taxon>
        <taxon>Polyangia</taxon>
        <taxon>Polyangiales</taxon>
        <taxon>Polyangiaceae</taxon>
        <taxon>Chondromyces</taxon>
    </lineage>
</organism>
<dbReference type="PROSITE" id="PS50113">
    <property type="entry name" value="PAC"/>
    <property type="match status" value="1"/>
</dbReference>
<dbReference type="InterPro" id="IPR000014">
    <property type="entry name" value="PAS"/>
</dbReference>
<dbReference type="EMBL" id="CP012159">
    <property type="protein sequence ID" value="AKT38103.1"/>
    <property type="molecule type" value="Genomic_DNA"/>
</dbReference>
<dbReference type="OrthoDB" id="5494753at2"/>
<dbReference type="InterPro" id="IPR035965">
    <property type="entry name" value="PAS-like_dom_sf"/>
</dbReference>
<dbReference type="Pfam" id="PF01740">
    <property type="entry name" value="STAS"/>
    <property type="match status" value="1"/>
</dbReference>
<keyword evidence="6" id="KW-1185">Reference proteome</keyword>
<feature type="domain" description="PAS" evidence="2">
    <location>
        <begin position="122"/>
        <end position="173"/>
    </location>
</feature>
<dbReference type="AlphaFoldDB" id="A0A0K1EC18"/>
<dbReference type="InterPro" id="IPR036513">
    <property type="entry name" value="STAS_dom_sf"/>
</dbReference>
<dbReference type="CDD" id="cd00130">
    <property type="entry name" value="PAS"/>
    <property type="match status" value="2"/>
</dbReference>
<evidence type="ECO:0000313" key="6">
    <source>
        <dbReference type="Proteomes" id="UP000067626"/>
    </source>
</evidence>
<protein>
    <submittedName>
        <fullName evidence="5">Anti-anti-sigma factor</fullName>
    </submittedName>
</protein>
<evidence type="ECO:0000259" key="4">
    <source>
        <dbReference type="PROSITE" id="PS50801"/>
    </source>
</evidence>
<dbReference type="InterPro" id="IPR000700">
    <property type="entry name" value="PAS-assoc_C"/>
</dbReference>
<dbReference type="KEGG" id="ccro:CMC5_022450"/>
<dbReference type="STRING" id="52.CMC5_022450"/>
<dbReference type="PANTHER" id="PTHR33745">
    <property type="entry name" value="RSBT ANTAGONIST PROTEIN RSBS-RELATED"/>
    <property type="match status" value="1"/>
</dbReference>
<keyword evidence="1" id="KW-0597">Phosphoprotein</keyword>
<dbReference type="PROSITE" id="PS50801">
    <property type="entry name" value="STAS"/>
    <property type="match status" value="1"/>
</dbReference>
<dbReference type="InterPro" id="IPR013656">
    <property type="entry name" value="PAS_4"/>
</dbReference>
<feature type="domain" description="STAS" evidence="4">
    <location>
        <begin position="255"/>
        <end position="366"/>
    </location>
</feature>
<dbReference type="InterPro" id="IPR002645">
    <property type="entry name" value="STAS_dom"/>
</dbReference>